<keyword evidence="7" id="KW-0100">Branched-chain amino acid biosynthesis</keyword>
<feature type="compositionally biased region" description="Polar residues" evidence="11">
    <location>
        <begin position="452"/>
        <end position="461"/>
    </location>
</feature>
<protein>
    <recommendedName>
        <fullName evidence="9">Probable 2-isopropylmalate synthase</fullName>
        <ecNumber evidence="3">2.3.3.13</ecNumber>
    </recommendedName>
    <alternativeName>
        <fullName evidence="8">Alpha-IPM synthase</fullName>
    </alternativeName>
</protein>
<dbReference type="EC" id="2.3.3.13" evidence="3"/>
<dbReference type="InterPro" id="IPR050073">
    <property type="entry name" value="2-IPM_HCS-like"/>
</dbReference>
<dbReference type="CDD" id="cd07940">
    <property type="entry name" value="DRE_TIM_IPMS"/>
    <property type="match status" value="1"/>
</dbReference>
<evidence type="ECO:0000256" key="7">
    <source>
        <dbReference type="ARBA" id="ARBA00023304"/>
    </source>
</evidence>
<comment type="similarity">
    <text evidence="10">Belongs to the alpha-IPM synthase/homocitrate synthase family.</text>
</comment>
<organism evidence="13 14">
    <name type="scientific">Haloquadratum walsbyi J07HQW1</name>
    <dbReference type="NCBI Taxonomy" id="1238424"/>
    <lineage>
        <taxon>Archaea</taxon>
        <taxon>Methanobacteriati</taxon>
        <taxon>Methanobacteriota</taxon>
        <taxon>Stenosarchaea group</taxon>
        <taxon>Halobacteria</taxon>
        <taxon>Halobacteriales</taxon>
        <taxon>Haloferacaceae</taxon>
        <taxon>Haloquadratum</taxon>
    </lineage>
</organism>
<feature type="domain" description="Pyruvate carboxyltransferase" evidence="12">
    <location>
        <begin position="42"/>
        <end position="292"/>
    </location>
</feature>
<dbReference type="Pfam" id="PF22617">
    <property type="entry name" value="HCS_D2"/>
    <property type="match status" value="1"/>
</dbReference>
<evidence type="ECO:0000313" key="14">
    <source>
        <dbReference type="Proteomes" id="UP000030649"/>
    </source>
</evidence>
<keyword evidence="5" id="KW-0028">Amino-acid biosynthesis</keyword>
<dbReference type="GO" id="GO:0003852">
    <property type="term" value="F:2-isopropylmalate synthase activity"/>
    <property type="evidence" value="ECO:0007669"/>
    <property type="project" value="UniProtKB-EC"/>
</dbReference>
<dbReference type="PROSITE" id="PS50991">
    <property type="entry name" value="PYR_CT"/>
    <property type="match status" value="1"/>
</dbReference>
<dbReference type="InterPro" id="IPR000891">
    <property type="entry name" value="PYR_CT"/>
</dbReference>
<evidence type="ECO:0000256" key="11">
    <source>
        <dbReference type="SAM" id="MobiDB-lite"/>
    </source>
</evidence>
<evidence type="ECO:0000256" key="5">
    <source>
        <dbReference type="ARBA" id="ARBA00022605"/>
    </source>
</evidence>
<feature type="region of interest" description="Disordered" evidence="11">
    <location>
        <begin position="409"/>
        <end position="470"/>
    </location>
</feature>
<reference evidence="13 14" key="1">
    <citation type="journal article" date="2013" name="PLoS ONE">
        <title>Assembly-driven community genomics of a hypersaline microbial ecosystem.</title>
        <authorList>
            <person name="Podell S."/>
            <person name="Ugalde J.A."/>
            <person name="Narasingarao P."/>
            <person name="Banfield J.F."/>
            <person name="Heidelberg K.B."/>
            <person name="Allen E.E."/>
        </authorList>
    </citation>
    <scope>NUCLEOTIDE SEQUENCE [LARGE SCALE GENOMIC DNA]</scope>
    <source>
        <strain evidence="14">J07HQW1</strain>
    </source>
</reference>
<evidence type="ECO:0000259" key="12">
    <source>
        <dbReference type="PROSITE" id="PS50991"/>
    </source>
</evidence>
<dbReference type="Pfam" id="PF00682">
    <property type="entry name" value="HMGL-like"/>
    <property type="match status" value="1"/>
</dbReference>
<dbReference type="PROSITE" id="PS00816">
    <property type="entry name" value="AIPM_HOMOCIT_SYNTH_2"/>
    <property type="match status" value="1"/>
</dbReference>
<sequence>MCLCRTKIQCLTTIWRLSRTPRLVEFFQGTLAHITDSEIDTVRIFDTTLRDGEQSPRTSFSYDEKRDIAATLDEMGTHVIEAGFPVNSDAEFESVSDIASATETTVCGLARVVDADVEAALDSGVGLVHVFVSTSDVQLADSMHASRQEAVDRAVSAVKRVKDAGVEVMFSPMDATRTDGEFLGEILEAVDDAGVDWVNIPDTCGVGTPSRFASLIRKVRTHTDAQIDVHAHDDFGLATANALAGFEAGAAQAQVSVNGIGERAGNAAFEEVVMAAESLYDVDTGVDTTRITELSRLIENASDIPVPGNKPVVGQNAFSHESGIHAAGVIENSDTFEPGVMTPEMVGAKREFVLGKHTGTHSVRKRLEESGFAPTDEEVRTVTRQIKDYGAEKERVTVDVLTRFARENNVDRQGAARSDTDDDGHDSDGTNNTDTTDSDSDSQNQSQHLIPTPTTGRSVSNVFAADRLRY</sequence>
<feature type="compositionally biased region" description="Low complexity" evidence="11">
    <location>
        <begin position="429"/>
        <end position="448"/>
    </location>
</feature>
<dbReference type="InterPro" id="IPR013785">
    <property type="entry name" value="Aldolase_TIM"/>
</dbReference>
<keyword evidence="4" id="KW-0432">Leucine biosynthesis</keyword>
<comment type="function">
    <text evidence="1">Catalyzes the condensation of the acetyl group of acetyl-CoA with 3-methyl-2-oxobutanoate (2-oxoisovalerate) to form 3-carboxy-3-hydroxy-4-methylpentanoate (2-isopropylmalate).</text>
</comment>
<dbReference type="AlphaFoldDB" id="U1MR92"/>
<evidence type="ECO:0000256" key="9">
    <source>
        <dbReference type="ARBA" id="ARBA00069691"/>
    </source>
</evidence>
<name>U1MR92_9EURY</name>
<comment type="pathway">
    <text evidence="2">Amino-acid biosynthesis; L-leucine biosynthesis; L-leucine from 3-methyl-2-oxobutanoate: step 1/4.</text>
</comment>
<dbReference type="InterPro" id="IPR054691">
    <property type="entry name" value="LeuA/HCS_post-cat"/>
</dbReference>
<dbReference type="Proteomes" id="UP000030649">
    <property type="component" value="Unassembled WGS sequence"/>
</dbReference>
<dbReference type="PANTHER" id="PTHR10277:SF9">
    <property type="entry name" value="2-ISOPROPYLMALATE SYNTHASE 1, CHLOROPLASTIC-RELATED"/>
    <property type="match status" value="1"/>
</dbReference>
<evidence type="ECO:0000256" key="6">
    <source>
        <dbReference type="ARBA" id="ARBA00022679"/>
    </source>
</evidence>
<dbReference type="EMBL" id="KE356560">
    <property type="protein sequence ID" value="ERG92609.1"/>
    <property type="molecule type" value="Genomic_DNA"/>
</dbReference>
<evidence type="ECO:0000256" key="1">
    <source>
        <dbReference type="ARBA" id="ARBA00003715"/>
    </source>
</evidence>
<evidence type="ECO:0000256" key="10">
    <source>
        <dbReference type="RuleBase" id="RU003523"/>
    </source>
</evidence>
<dbReference type="HOGENOM" id="CLU_022158_4_0_2"/>
<accession>U1MR92</accession>
<dbReference type="SUPFAM" id="SSF51569">
    <property type="entry name" value="Aldolase"/>
    <property type="match status" value="1"/>
</dbReference>
<evidence type="ECO:0000256" key="4">
    <source>
        <dbReference type="ARBA" id="ARBA00022430"/>
    </source>
</evidence>
<evidence type="ECO:0000313" key="13">
    <source>
        <dbReference type="EMBL" id="ERG92609.1"/>
    </source>
</evidence>
<evidence type="ECO:0000256" key="2">
    <source>
        <dbReference type="ARBA" id="ARBA00004689"/>
    </source>
</evidence>
<dbReference type="FunFam" id="3.20.20.70:FF:000010">
    <property type="entry name" value="2-isopropylmalate synthase"/>
    <property type="match status" value="1"/>
</dbReference>
<proteinExistence type="inferred from homology"/>
<dbReference type="Gene3D" id="3.20.20.70">
    <property type="entry name" value="Aldolase class I"/>
    <property type="match status" value="1"/>
</dbReference>
<dbReference type="InterPro" id="IPR002034">
    <property type="entry name" value="AIPM/Hcit_synth_CS"/>
</dbReference>
<evidence type="ECO:0000256" key="8">
    <source>
        <dbReference type="ARBA" id="ARBA00029993"/>
    </source>
</evidence>
<evidence type="ECO:0000256" key="3">
    <source>
        <dbReference type="ARBA" id="ARBA00012973"/>
    </source>
</evidence>
<dbReference type="STRING" id="1238424.J07HQW1_02654"/>
<dbReference type="Gene3D" id="1.10.238.260">
    <property type="match status" value="1"/>
</dbReference>
<gene>
    <name evidence="13" type="ORF">J07HQW1_02654</name>
</gene>
<dbReference type="PROSITE" id="PS00815">
    <property type="entry name" value="AIPM_HOMOCIT_SYNTH_1"/>
    <property type="match status" value="1"/>
</dbReference>
<dbReference type="GO" id="GO:0009098">
    <property type="term" value="P:L-leucine biosynthetic process"/>
    <property type="evidence" value="ECO:0007669"/>
    <property type="project" value="UniProtKB-KW"/>
</dbReference>
<dbReference type="FunFam" id="1.10.238.260:FF:000001">
    <property type="entry name" value="2-isopropylmalate synthase"/>
    <property type="match status" value="1"/>
</dbReference>
<keyword evidence="6 10" id="KW-0808">Transferase</keyword>
<dbReference type="PANTHER" id="PTHR10277">
    <property type="entry name" value="HOMOCITRATE SYNTHASE-RELATED"/>
    <property type="match status" value="1"/>
</dbReference>
<dbReference type="GO" id="GO:0019298">
    <property type="term" value="P:coenzyme B biosynthetic process"/>
    <property type="evidence" value="ECO:0007669"/>
    <property type="project" value="TreeGrafter"/>
</dbReference>